<keyword evidence="7" id="KW-1185">Reference proteome</keyword>
<dbReference type="SUPFAM" id="SSF54695">
    <property type="entry name" value="POZ domain"/>
    <property type="match status" value="1"/>
</dbReference>
<protein>
    <recommendedName>
        <fullName evidence="5">NPH3 domain-containing protein</fullName>
    </recommendedName>
</protein>
<feature type="compositionally biased region" description="Basic and acidic residues" evidence="4">
    <location>
        <begin position="564"/>
        <end position="581"/>
    </location>
</feature>
<accession>A0AAV7ELD0</accession>
<sequence>MTVSKREILKAKMKYMKLGTRPDSFYTVEATRSVSSDVPSDLTVQINNIAYLLHKFPLLPKCGLLQRLRDDSEEGPVKLHNIPGGEEAFELCAKFCYGITINLSAHNFVPAICAAKFLRMTESTERGNFVLKLETFFNSCILQGWKDSVVALQSTTKLPEWSENLGIIGRCIESIVDKILTHPSKVTWSYTYTRPGYAQRAHRSVPKDWWTEDVADLDIDLFRNVIAAVKSTKQLPNALIGEALHVYASRWLPHSSNGWATSDASSVERADDAKNKHRRVLESIVSLIPSERGSVSGGFLLRLLKVANLVGSSPSTKAELIKRSGRQLDEATVHDLLVPSYSTSEPHFYDVDLVGTILEHFLIHSSRHSSTENGDSLRSMYKVGKLVDQYLQAVARDANIPASKIAALAESIPEYARPHHDDLYKAIDIFLKEHPELSKPEKKRLCQVLDCRKLSNTACMHAVRNERLPLRTLVQVLFLEQTRSSTGLSSSPRLRSEPIREESVEPYKESTGKSKLLLSTRADHEKERDNGRVVKKPADKTPVASSELEYKLAKKVIREVEKKAREIVEEDDPGSKSELIKSKRKPSSGR</sequence>
<dbReference type="InterPro" id="IPR043454">
    <property type="entry name" value="NPH3/RPT2-like"/>
</dbReference>
<keyword evidence="2" id="KW-0833">Ubl conjugation pathway</keyword>
<reference evidence="6 7" key="1">
    <citation type="submission" date="2021-07" db="EMBL/GenBank/DDBJ databases">
        <title>The Aristolochia fimbriata genome: insights into angiosperm evolution, floral development and chemical biosynthesis.</title>
        <authorList>
            <person name="Jiao Y."/>
        </authorList>
    </citation>
    <scope>NUCLEOTIDE SEQUENCE [LARGE SCALE GENOMIC DNA]</scope>
    <source>
        <strain evidence="6">IBCAS-2021</strain>
        <tissue evidence="6">Leaf</tissue>
    </source>
</reference>
<proteinExistence type="inferred from homology"/>
<comment type="caution">
    <text evidence="6">The sequence shown here is derived from an EMBL/GenBank/DDBJ whole genome shotgun (WGS) entry which is preliminary data.</text>
</comment>
<evidence type="ECO:0000256" key="1">
    <source>
        <dbReference type="ARBA" id="ARBA00004906"/>
    </source>
</evidence>
<name>A0AAV7ELD0_ARIFI</name>
<comment type="pathway">
    <text evidence="1">Protein modification; protein ubiquitination.</text>
</comment>
<evidence type="ECO:0000256" key="3">
    <source>
        <dbReference type="PROSITE-ProRule" id="PRU00982"/>
    </source>
</evidence>
<dbReference type="PANTHER" id="PTHR32370">
    <property type="entry name" value="OS12G0117600 PROTEIN"/>
    <property type="match status" value="1"/>
</dbReference>
<organism evidence="6 7">
    <name type="scientific">Aristolochia fimbriata</name>
    <name type="common">White veined hardy Dutchman's pipe vine</name>
    <dbReference type="NCBI Taxonomy" id="158543"/>
    <lineage>
        <taxon>Eukaryota</taxon>
        <taxon>Viridiplantae</taxon>
        <taxon>Streptophyta</taxon>
        <taxon>Embryophyta</taxon>
        <taxon>Tracheophyta</taxon>
        <taxon>Spermatophyta</taxon>
        <taxon>Magnoliopsida</taxon>
        <taxon>Magnoliidae</taxon>
        <taxon>Piperales</taxon>
        <taxon>Aristolochiaceae</taxon>
        <taxon>Aristolochia</taxon>
    </lineage>
</organism>
<dbReference type="InterPro" id="IPR027356">
    <property type="entry name" value="NPH3_dom"/>
</dbReference>
<evidence type="ECO:0000256" key="2">
    <source>
        <dbReference type="ARBA" id="ARBA00022786"/>
    </source>
</evidence>
<dbReference type="EMBL" id="JAINDJ010000004">
    <property type="protein sequence ID" value="KAG9448501.1"/>
    <property type="molecule type" value="Genomic_DNA"/>
</dbReference>
<gene>
    <name evidence="6" type="ORF">H6P81_008466</name>
</gene>
<evidence type="ECO:0000256" key="4">
    <source>
        <dbReference type="SAM" id="MobiDB-lite"/>
    </source>
</evidence>
<dbReference type="Proteomes" id="UP000825729">
    <property type="component" value="Unassembled WGS sequence"/>
</dbReference>
<feature type="domain" description="NPH3" evidence="5">
    <location>
        <begin position="208"/>
        <end position="483"/>
    </location>
</feature>
<feature type="compositionally biased region" description="Basic and acidic residues" evidence="4">
    <location>
        <begin position="521"/>
        <end position="539"/>
    </location>
</feature>
<evidence type="ECO:0000313" key="7">
    <source>
        <dbReference type="Proteomes" id="UP000825729"/>
    </source>
</evidence>
<dbReference type="InterPro" id="IPR011333">
    <property type="entry name" value="SKP1/BTB/POZ_sf"/>
</dbReference>
<evidence type="ECO:0000259" key="5">
    <source>
        <dbReference type="PROSITE" id="PS51649"/>
    </source>
</evidence>
<dbReference type="Gene3D" id="3.30.710.10">
    <property type="entry name" value="Potassium Channel Kv1.1, Chain A"/>
    <property type="match status" value="1"/>
</dbReference>
<feature type="region of interest" description="Disordered" evidence="4">
    <location>
        <begin position="486"/>
        <end position="546"/>
    </location>
</feature>
<dbReference type="PROSITE" id="PS51649">
    <property type="entry name" value="NPH3"/>
    <property type="match status" value="1"/>
</dbReference>
<feature type="region of interest" description="Disordered" evidence="4">
    <location>
        <begin position="564"/>
        <end position="590"/>
    </location>
</feature>
<dbReference type="Pfam" id="PF03000">
    <property type="entry name" value="NPH3"/>
    <property type="match status" value="1"/>
</dbReference>
<comment type="similarity">
    <text evidence="3">Belongs to the NPH3 family.</text>
</comment>
<dbReference type="AlphaFoldDB" id="A0AAV7ELD0"/>
<feature type="compositionally biased region" description="Basic and acidic residues" evidence="4">
    <location>
        <begin position="494"/>
        <end position="512"/>
    </location>
</feature>
<evidence type="ECO:0000313" key="6">
    <source>
        <dbReference type="EMBL" id="KAG9448501.1"/>
    </source>
</evidence>